<dbReference type="SUPFAM" id="SSF53474">
    <property type="entry name" value="alpha/beta-Hydrolases"/>
    <property type="match status" value="1"/>
</dbReference>
<dbReference type="FunFam" id="3.40.50.1820:FF:000003">
    <property type="entry name" value="Dipeptidyl peptidase 4"/>
    <property type="match status" value="1"/>
</dbReference>
<dbReference type="MEROPS" id="S09.A65"/>
<dbReference type="PANTHER" id="PTHR11731:SF200">
    <property type="entry name" value="DIPEPTIDYL PEPTIDASE 10, ISOFORM B"/>
    <property type="match status" value="1"/>
</dbReference>
<sequence length="813" mass="92525">MTADAKLDQGETPPLNAVHQQPQEPLELVAAGPDQKNWRGIGIALLVIVVVCALIVAAIVLLTPGDKGFNLKKNRISLEEVVKGHFSYRRFNGTWISDHEFLFQDAFGAIGIYNVANSTEEVIMSNTTVRQYSISQFALSPDRQYLLLSHKYERVFRYTFKAAFLLYNISSDYLAALFPETPDLRLQYAAWGPVGNQLVYVLDNNVYYLSEISAKPRQITSNGVQGIIFNGIPDWVYEEEILSSSHALWWSKDGRKLCFATFNDTNVDILQYPYYGSYTETDNVYPELKSLRYPKAGRTNPTIAISVIDLTLPRDPVNVQPPKEYKDVEYYFTEVQWLDNDALSITWLKRSQNTSIISICQENDGWSCKKNLQIDTAGSGWVELNTKSIFSSDKKTYFLRMPGPPEGSAGRFRHVASVDIKTGSNTFLTSGKYDIVRILAHSVDKKTIFYITTLEGKPGERHLFSVKEKQNSTTCYTCDIGPDCLFNDVLFSPKLAYYILECLGPGIPRVEVRLTDTNKLVSVLETNDDLRNLVDKRAMPKIKNLKVPIDGNYYANVRLFLPPTLREYEITKYPMLVEVYGGPGSQMITEKFSVNWGSYLASKKNIIYTWIDGRGSGYQGDKILHELYRKLGTDEVFDQISVTSYLKETFQYIDSKRVAIFGWSYGGYASALSLANDEKVFNCGISVAPVTSWRYYDSVYTERYMQRPQDNLKNYENSDVMKKAANFKGKKYLLIHGSADDNVHWQQSMMLAEALTDAGVIFRMQVYTDENHALGHVKLHLYQTMDDFLDYCYSDNSKEDAAYFQPSSPDPER</sequence>
<evidence type="ECO:0000256" key="12">
    <source>
        <dbReference type="ARBA" id="ARBA00037847"/>
    </source>
</evidence>
<evidence type="ECO:0000256" key="5">
    <source>
        <dbReference type="ARBA" id="ARBA00022692"/>
    </source>
</evidence>
<feature type="transmembrane region" description="Helical" evidence="14">
    <location>
        <begin position="41"/>
        <end position="63"/>
    </location>
</feature>
<dbReference type="Pfam" id="PF00930">
    <property type="entry name" value="DPPIV_N"/>
    <property type="match status" value="1"/>
</dbReference>
<keyword evidence="4" id="KW-0645">Protease</keyword>
<keyword evidence="10 14" id="KW-0472">Membrane</keyword>
<evidence type="ECO:0000259" key="16">
    <source>
        <dbReference type="Pfam" id="PF00930"/>
    </source>
</evidence>
<dbReference type="GO" id="GO:0004177">
    <property type="term" value="F:aminopeptidase activity"/>
    <property type="evidence" value="ECO:0007669"/>
    <property type="project" value="UniProtKB-KW"/>
</dbReference>
<protein>
    <recommendedName>
        <fullName evidence="13">Venom dipeptidyl peptidase 4</fullName>
    </recommendedName>
</protein>
<feature type="non-terminal residue" evidence="17">
    <location>
        <position position="813"/>
    </location>
</feature>
<evidence type="ECO:0000256" key="7">
    <source>
        <dbReference type="ARBA" id="ARBA00022825"/>
    </source>
</evidence>
<dbReference type="GO" id="GO:0008236">
    <property type="term" value="F:serine-type peptidase activity"/>
    <property type="evidence" value="ECO:0007669"/>
    <property type="project" value="UniProtKB-KW"/>
</dbReference>
<dbReference type="InterPro" id="IPR029058">
    <property type="entry name" value="AB_hydrolase_fold"/>
</dbReference>
<evidence type="ECO:0000256" key="4">
    <source>
        <dbReference type="ARBA" id="ARBA00022670"/>
    </source>
</evidence>
<keyword evidence="5 14" id="KW-0812">Transmembrane</keyword>
<dbReference type="STRING" id="407821.A0A087UNT3"/>
<evidence type="ECO:0000256" key="1">
    <source>
        <dbReference type="ARBA" id="ARBA00004606"/>
    </source>
</evidence>
<dbReference type="GO" id="GO:0012505">
    <property type="term" value="C:endomembrane system"/>
    <property type="evidence" value="ECO:0007669"/>
    <property type="project" value="UniProtKB-SubCell"/>
</dbReference>
<dbReference type="Pfam" id="PF00326">
    <property type="entry name" value="Peptidase_S9"/>
    <property type="match status" value="1"/>
</dbReference>
<keyword evidence="11" id="KW-0325">Glycoprotein</keyword>
<dbReference type="Gene3D" id="2.140.10.30">
    <property type="entry name" value="Dipeptidylpeptidase IV, N-terminal domain"/>
    <property type="match status" value="1"/>
</dbReference>
<evidence type="ECO:0000256" key="11">
    <source>
        <dbReference type="ARBA" id="ARBA00023180"/>
    </source>
</evidence>
<keyword evidence="3" id="KW-0031">Aminopeptidase</keyword>
<evidence type="ECO:0000256" key="13">
    <source>
        <dbReference type="ARBA" id="ARBA00072929"/>
    </source>
</evidence>
<dbReference type="Proteomes" id="UP000054359">
    <property type="component" value="Unassembled WGS sequence"/>
</dbReference>
<organism evidence="17 18">
    <name type="scientific">Stegodyphus mimosarum</name>
    <name type="common">African social velvet spider</name>
    <dbReference type="NCBI Taxonomy" id="407821"/>
    <lineage>
        <taxon>Eukaryota</taxon>
        <taxon>Metazoa</taxon>
        <taxon>Ecdysozoa</taxon>
        <taxon>Arthropoda</taxon>
        <taxon>Chelicerata</taxon>
        <taxon>Arachnida</taxon>
        <taxon>Araneae</taxon>
        <taxon>Araneomorphae</taxon>
        <taxon>Entelegynae</taxon>
        <taxon>Eresoidea</taxon>
        <taxon>Eresidae</taxon>
        <taxon>Stegodyphus</taxon>
    </lineage>
</organism>
<dbReference type="PANTHER" id="PTHR11731">
    <property type="entry name" value="PROTEASE FAMILY S9B,C DIPEPTIDYL-PEPTIDASE IV-RELATED"/>
    <property type="match status" value="1"/>
</dbReference>
<reference evidence="17 18" key="1">
    <citation type="submission" date="2013-11" db="EMBL/GenBank/DDBJ databases">
        <title>Genome sequencing of Stegodyphus mimosarum.</title>
        <authorList>
            <person name="Bechsgaard J."/>
        </authorList>
    </citation>
    <scope>NUCLEOTIDE SEQUENCE [LARGE SCALE GENOMIC DNA]</scope>
</reference>
<feature type="domain" description="Peptidase S9 prolyl oligopeptidase catalytic" evidence="15">
    <location>
        <begin position="593"/>
        <end position="793"/>
    </location>
</feature>
<evidence type="ECO:0000256" key="14">
    <source>
        <dbReference type="SAM" id="Phobius"/>
    </source>
</evidence>
<keyword evidence="8" id="KW-0735">Signal-anchor</keyword>
<evidence type="ECO:0000256" key="3">
    <source>
        <dbReference type="ARBA" id="ARBA00022438"/>
    </source>
</evidence>
<keyword evidence="9 14" id="KW-1133">Transmembrane helix</keyword>
<accession>A0A087UNT3</accession>
<dbReference type="OrthoDB" id="16520at2759"/>
<proteinExistence type="inferred from homology"/>
<evidence type="ECO:0000256" key="2">
    <source>
        <dbReference type="ARBA" id="ARBA00010036"/>
    </source>
</evidence>
<dbReference type="GO" id="GO:0005886">
    <property type="term" value="C:plasma membrane"/>
    <property type="evidence" value="ECO:0007669"/>
    <property type="project" value="TreeGrafter"/>
</dbReference>
<evidence type="ECO:0000256" key="6">
    <source>
        <dbReference type="ARBA" id="ARBA00022801"/>
    </source>
</evidence>
<dbReference type="SUPFAM" id="SSF82171">
    <property type="entry name" value="DPP6 N-terminal domain-like"/>
    <property type="match status" value="1"/>
</dbReference>
<keyword evidence="6" id="KW-0378">Hydrolase</keyword>
<feature type="domain" description="Dipeptidylpeptidase IV N-terminal" evidence="16">
    <location>
        <begin position="140"/>
        <end position="508"/>
    </location>
</feature>
<dbReference type="InterPro" id="IPR002469">
    <property type="entry name" value="Peptidase_S9B_N"/>
</dbReference>
<dbReference type="AlphaFoldDB" id="A0A087UNT3"/>
<keyword evidence="18" id="KW-1185">Reference proteome</keyword>
<dbReference type="GO" id="GO:0006508">
    <property type="term" value="P:proteolysis"/>
    <property type="evidence" value="ECO:0007669"/>
    <property type="project" value="UniProtKB-KW"/>
</dbReference>
<evidence type="ECO:0000259" key="15">
    <source>
        <dbReference type="Pfam" id="PF00326"/>
    </source>
</evidence>
<name>A0A087UNT3_STEMI</name>
<dbReference type="GO" id="GO:0008239">
    <property type="term" value="F:dipeptidyl-peptidase activity"/>
    <property type="evidence" value="ECO:0007669"/>
    <property type="project" value="TreeGrafter"/>
</dbReference>
<evidence type="ECO:0000313" key="17">
    <source>
        <dbReference type="EMBL" id="KFM79022.1"/>
    </source>
</evidence>
<comment type="subcellular location">
    <subcellularLocation>
        <location evidence="12">Endomembrane system</location>
        <topology evidence="12">Single-pass membrane protein</topology>
    </subcellularLocation>
    <subcellularLocation>
        <location evidence="1">Membrane</location>
        <topology evidence="1">Single-pass type II membrane protein</topology>
    </subcellularLocation>
</comment>
<dbReference type="Gene3D" id="3.40.50.1820">
    <property type="entry name" value="alpha/beta hydrolase"/>
    <property type="match status" value="1"/>
</dbReference>
<dbReference type="InterPro" id="IPR050278">
    <property type="entry name" value="Serine_Prot_S9B/DPPIV"/>
</dbReference>
<evidence type="ECO:0000256" key="10">
    <source>
        <dbReference type="ARBA" id="ARBA00023136"/>
    </source>
</evidence>
<gene>
    <name evidence="17" type="ORF">X975_00382</name>
</gene>
<evidence type="ECO:0000256" key="9">
    <source>
        <dbReference type="ARBA" id="ARBA00022989"/>
    </source>
</evidence>
<dbReference type="EMBL" id="KK120782">
    <property type="protein sequence ID" value="KFM79022.1"/>
    <property type="molecule type" value="Genomic_DNA"/>
</dbReference>
<dbReference type="InterPro" id="IPR001375">
    <property type="entry name" value="Peptidase_S9_cat"/>
</dbReference>
<evidence type="ECO:0000256" key="8">
    <source>
        <dbReference type="ARBA" id="ARBA00022968"/>
    </source>
</evidence>
<keyword evidence="7" id="KW-0720">Serine protease</keyword>
<dbReference type="OMA" id="WLEDVTH"/>
<comment type="similarity">
    <text evidence="2">Belongs to the peptidase S9B family. DPPIV subfamily.</text>
</comment>
<evidence type="ECO:0000313" key="18">
    <source>
        <dbReference type="Proteomes" id="UP000054359"/>
    </source>
</evidence>